<reference evidence="2" key="1">
    <citation type="submission" date="2016-09" db="EMBL/GenBank/DDBJ databases">
        <authorList>
            <person name="Hebert L."/>
            <person name="Moumen B."/>
        </authorList>
    </citation>
    <scope>NUCLEOTIDE SEQUENCE [LARGE SCALE GENOMIC DNA]</scope>
    <source>
        <strain evidence="2">OVI</strain>
    </source>
</reference>
<dbReference type="Proteomes" id="UP000195570">
    <property type="component" value="Unassembled WGS sequence"/>
</dbReference>
<gene>
    <name evidence="2" type="ORF">TEOVI_000047200</name>
</gene>
<dbReference type="EMBL" id="CZPT02000776">
    <property type="protein sequence ID" value="SCU67584.1"/>
    <property type="molecule type" value="Genomic_DNA"/>
</dbReference>
<keyword evidence="3" id="KW-1185">Reference proteome</keyword>
<evidence type="ECO:0000256" key="1">
    <source>
        <dbReference type="SAM" id="MobiDB-lite"/>
    </source>
</evidence>
<organism evidence="2 3">
    <name type="scientific">Trypanosoma equiperdum</name>
    <dbReference type="NCBI Taxonomy" id="5694"/>
    <lineage>
        <taxon>Eukaryota</taxon>
        <taxon>Discoba</taxon>
        <taxon>Euglenozoa</taxon>
        <taxon>Kinetoplastea</taxon>
        <taxon>Metakinetoplastina</taxon>
        <taxon>Trypanosomatida</taxon>
        <taxon>Trypanosomatidae</taxon>
        <taxon>Trypanosoma</taxon>
    </lineage>
</organism>
<dbReference type="VEuPathDB" id="TriTrypDB:TEOVI_000047200"/>
<comment type="caution">
    <text evidence="2">The sequence shown here is derived from an EMBL/GenBank/DDBJ whole genome shotgun (WGS) entry which is preliminary data.</text>
</comment>
<accession>A0A1G4I6K9</accession>
<dbReference type="RefSeq" id="XP_067078878.1">
    <property type="nucleotide sequence ID" value="XM_067222777.1"/>
</dbReference>
<dbReference type="AlphaFoldDB" id="A0A1G4I6K9"/>
<proteinExistence type="predicted"/>
<feature type="compositionally biased region" description="Basic and acidic residues" evidence="1">
    <location>
        <begin position="151"/>
        <end position="173"/>
    </location>
</feature>
<sequence length="210" mass="23117">MKTLKADIAKALNQWKAEKYCEDTTTETAAFEPAAASDLQKQQHFIATGHVTEDYSKLTPEQKKTLGNEIKTTYNAGKDSFRNGLWKNMTEEKITANFGGTEVTGEPKTISGDDDKVVLAIAALLATTKNGQASAGTKTESTETKPGPTDKAGENKDGDKKEECAATEEKDCDTKKCDWNAEKKQCKFQEEAFIIYTVIKDLLLLNCFLL</sequence>
<dbReference type="GeneID" id="92374412"/>
<protein>
    <submittedName>
        <fullName evidence="2">Uncharacterized protein</fullName>
    </submittedName>
</protein>
<name>A0A1G4I6K9_TRYEQ</name>
<feature type="region of interest" description="Disordered" evidence="1">
    <location>
        <begin position="132"/>
        <end position="173"/>
    </location>
</feature>
<evidence type="ECO:0000313" key="2">
    <source>
        <dbReference type="EMBL" id="SCU67584.1"/>
    </source>
</evidence>
<evidence type="ECO:0000313" key="3">
    <source>
        <dbReference type="Proteomes" id="UP000195570"/>
    </source>
</evidence>